<dbReference type="UniPathway" id="UPA00143"/>
<feature type="region of interest" description="Disordered" evidence="15">
    <location>
        <begin position="228"/>
        <end position="253"/>
    </location>
</feature>
<evidence type="ECO:0000256" key="13">
    <source>
        <dbReference type="ARBA" id="ARBA00024209"/>
    </source>
</evidence>
<keyword evidence="18" id="KW-1185">Reference proteome</keyword>
<dbReference type="AlphaFoldDB" id="A0A6P4C8U1"/>
<dbReference type="InterPro" id="IPR013083">
    <property type="entry name" value="Znf_RING/FYVE/PHD"/>
</dbReference>
<proteinExistence type="inferred from homology"/>
<gene>
    <name evidence="19" type="primary">LOC107468728</name>
</gene>
<evidence type="ECO:0000256" key="5">
    <source>
        <dbReference type="ARBA" id="ARBA00022679"/>
    </source>
</evidence>
<dbReference type="EC" id="2.3.2.27" evidence="4"/>
<evidence type="ECO:0000256" key="3">
    <source>
        <dbReference type="ARBA" id="ARBA00004906"/>
    </source>
</evidence>
<dbReference type="GO" id="GO:0016567">
    <property type="term" value="P:protein ubiquitination"/>
    <property type="evidence" value="ECO:0007669"/>
    <property type="project" value="UniProtKB-UniPathway"/>
</dbReference>
<dbReference type="Proteomes" id="UP000515211">
    <property type="component" value="Chromosome 10"/>
</dbReference>
<evidence type="ECO:0000256" key="12">
    <source>
        <dbReference type="ARBA" id="ARBA00023136"/>
    </source>
</evidence>
<evidence type="ECO:0000256" key="8">
    <source>
        <dbReference type="ARBA" id="ARBA00022771"/>
    </source>
</evidence>
<dbReference type="Pfam" id="PF13639">
    <property type="entry name" value="zf-RING_2"/>
    <property type="match status" value="1"/>
</dbReference>
<evidence type="ECO:0000256" key="7">
    <source>
        <dbReference type="ARBA" id="ARBA00022723"/>
    </source>
</evidence>
<dbReference type="SMART" id="SM01197">
    <property type="entry name" value="FANCL_C"/>
    <property type="match status" value="1"/>
</dbReference>
<evidence type="ECO:0000256" key="15">
    <source>
        <dbReference type="SAM" id="MobiDB-lite"/>
    </source>
</evidence>
<evidence type="ECO:0000256" key="2">
    <source>
        <dbReference type="ARBA" id="ARBA00004167"/>
    </source>
</evidence>
<evidence type="ECO:0000256" key="11">
    <source>
        <dbReference type="ARBA" id="ARBA00022989"/>
    </source>
</evidence>
<dbReference type="Gene3D" id="3.30.40.10">
    <property type="entry name" value="Zinc/RING finger domain, C3HC4 (zinc finger)"/>
    <property type="match status" value="1"/>
</dbReference>
<dbReference type="GeneID" id="107468728"/>
<dbReference type="CDD" id="cd16461">
    <property type="entry name" value="RING-H2_EL5-like"/>
    <property type="match status" value="1"/>
</dbReference>
<keyword evidence="7" id="KW-0479">Metal-binding</keyword>
<evidence type="ECO:0000256" key="16">
    <source>
        <dbReference type="SAM" id="Phobius"/>
    </source>
</evidence>
<organism evidence="18 19">
    <name type="scientific">Arachis duranensis</name>
    <name type="common">Wild peanut</name>
    <dbReference type="NCBI Taxonomy" id="130453"/>
    <lineage>
        <taxon>Eukaryota</taxon>
        <taxon>Viridiplantae</taxon>
        <taxon>Streptophyta</taxon>
        <taxon>Embryophyta</taxon>
        <taxon>Tracheophyta</taxon>
        <taxon>Spermatophyta</taxon>
        <taxon>Magnoliopsida</taxon>
        <taxon>eudicotyledons</taxon>
        <taxon>Gunneridae</taxon>
        <taxon>Pentapetalae</taxon>
        <taxon>rosids</taxon>
        <taxon>fabids</taxon>
        <taxon>Fabales</taxon>
        <taxon>Fabaceae</taxon>
        <taxon>Papilionoideae</taxon>
        <taxon>50 kb inversion clade</taxon>
        <taxon>dalbergioids sensu lato</taxon>
        <taxon>Dalbergieae</taxon>
        <taxon>Pterocarpus clade</taxon>
        <taxon>Arachis</taxon>
    </lineage>
</organism>
<dbReference type="GO" id="GO:0061630">
    <property type="term" value="F:ubiquitin protein ligase activity"/>
    <property type="evidence" value="ECO:0007669"/>
    <property type="project" value="UniProtKB-EC"/>
</dbReference>
<keyword evidence="12 16" id="KW-0472">Membrane</keyword>
<feature type="domain" description="RING-type" evidence="17">
    <location>
        <begin position="166"/>
        <end position="208"/>
    </location>
</feature>
<reference evidence="19" key="2">
    <citation type="submission" date="2025-08" db="UniProtKB">
        <authorList>
            <consortium name="RefSeq"/>
        </authorList>
    </citation>
    <scope>IDENTIFICATION</scope>
    <source>
        <tissue evidence="19">Whole plant</tissue>
    </source>
</reference>
<keyword evidence="6 16" id="KW-0812">Transmembrane</keyword>
<dbReference type="SUPFAM" id="SSF57850">
    <property type="entry name" value="RING/U-box"/>
    <property type="match status" value="1"/>
</dbReference>
<comment type="pathway">
    <text evidence="3">Protein modification; protein ubiquitination.</text>
</comment>
<keyword evidence="8 14" id="KW-0863">Zinc-finger</keyword>
<evidence type="ECO:0000256" key="9">
    <source>
        <dbReference type="ARBA" id="ARBA00022786"/>
    </source>
</evidence>
<comment type="subcellular location">
    <subcellularLocation>
        <location evidence="2">Membrane</location>
        <topology evidence="2">Single-pass membrane protein</topology>
    </subcellularLocation>
</comment>
<evidence type="ECO:0000313" key="18">
    <source>
        <dbReference type="Proteomes" id="UP000515211"/>
    </source>
</evidence>
<evidence type="ECO:0000256" key="4">
    <source>
        <dbReference type="ARBA" id="ARBA00012483"/>
    </source>
</evidence>
<evidence type="ECO:0000256" key="1">
    <source>
        <dbReference type="ARBA" id="ARBA00000900"/>
    </source>
</evidence>
<comment type="similarity">
    <text evidence="13">Belongs to the RING-type zinc finger family. ATL subfamily.</text>
</comment>
<evidence type="ECO:0000256" key="10">
    <source>
        <dbReference type="ARBA" id="ARBA00022833"/>
    </source>
</evidence>
<keyword evidence="5" id="KW-0808">Transferase</keyword>
<dbReference type="KEGG" id="adu:107468728"/>
<dbReference type="GO" id="GO:0016020">
    <property type="term" value="C:membrane"/>
    <property type="evidence" value="ECO:0007669"/>
    <property type="project" value="UniProtKB-SubCell"/>
</dbReference>
<sequence>MVFHHRRKLMPEICESICKVEKNCSSNCEECLKLCITNPQYYYYSQPPPPIPPLPLDDTSDHGKSHALSPYLVLALSVIGAAFFVVICCAIFARIFRRRRRSLSPPLSLRTQDNTRDDFFVDEEHGPVVDHPIWYIRTPGLQESIINAIAVCRYKRGEGLIEGTECSVCLSEFQEDESVRLLPKCNHAFHLPCIDTWLRSHTNCPMCRAPIVSNNTLRVPSMQHHNHNLNVLDSTSSSGSSSGSGSGSGSLEMRSVENINNGRSLRGMENTQNIGFELRNTEEDEEGEEQGQLGGERVLSMIRPRRSVSLDSSSVADIALAASAFVLSADLDSDSNRVLGDETESERIGSKRVNVNVNVNGNENENGASSSKGRGGGRGRSSSFRIRYLHSVVPSSMKRSRSFNGKYLVSSLYSRSQTQRKQNANNLRSF</sequence>
<accession>A0A6P4C8U1</accession>
<dbReference type="PROSITE" id="PS50089">
    <property type="entry name" value="ZF_RING_2"/>
    <property type="match status" value="1"/>
</dbReference>
<dbReference type="PANTHER" id="PTHR46913">
    <property type="entry name" value="RING-H2 FINGER PROTEIN ATL16"/>
    <property type="match status" value="1"/>
</dbReference>
<feature type="compositionally biased region" description="Low complexity" evidence="15">
    <location>
        <begin position="357"/>
        <end position="372"/>
    </location>
</feature>
<feature type="transmembrane region" description="Helical" evidence="16">
    <location>
        <begin position="71"/>
        <end position="93"/>
    </location>
</feature>
<keyword evidence="10" id="KW-0862">Zinc</keyword>
<reference evidence="18" key="1">
    <citation type="journal article" date="2016" name="Nat. Genet.">
        <title>The genome sequences of Arachis duranensis and Arachis ipaensis, the diploid ancestors of cultivated peanut.</title>
        <authorList>
            <person name="Bertioli D.J."/>
            <person name="Cannon S.B."/>
            <person name="Froenicke L."/>
            <person name="Huang G."/>
            <person name="Farmer A.D."/>
            <person name="Cannon E.K."/>
            <person name="Liu X."/>
            <person name="Gao D."/>
            <person name="Clevenger J."/>
            <person name="Dash S."/>
            <person name="Ren L."/>
            <person name="Moretzsohn M.C."/>
            <person name="Shirasawa K."/>
            <person name="Huang W."/>
            <person name="Vidigal B."/>
            <person name="Abernathy B."/>
            <person name="Chu Y."/>
            <person name="Niederhuth C.E."/>
            <person name="Umale P."/>
            <person name="Araujo A.C."/>
            <person name="Kozik A."/>
            <person name="Kim K.D."/>
            <person name="Burow M.D."/>
            <person name="Varshney R.K."/>
            <person name="Wang X."/>
            <person name="Zhang X."/>
            <person name="Barkley N."/>
            <person name="Guimaraes P.M."/>
            <person name="Isobe S."/>
            <person name="Guo B."/>
            <person name="Liao B."/>
            <person name="Stalker H.T."/>
            <person name="Schmitz R.J."/>
            <person name="Scheffler B.E."/>
            <person name="Leal-Bertioli S.C."/>
            <person name="Xun X."/>
            <person name="Jackson S.A."/>
            <person name="Michelmore R."/>
            <person name="Ozias-Akins P."/>
        </authorList>
    </citation>
    <scope>NUCLEOTIDE SEQUENCE [LARGE SCALE GENOMIC DNA]</scope>
    <source>
        <strain evidence="18">cv. V14167</strain>
    </source>
</reference>
<dbReference type="SMART" id="SM00184">
    <property type="entry name" value="RING"/>
    <property type="match status" value="1"/>
</dbReference>
<dbReference type="OrthoDB" id="9984778at2759"/>
<protein>
    <recommendedName>
        <fullName evidence="4">RING-type E3 ubiquitin transferase</fullName>
        <ecNumber evidence="4">2.3.2.27</ecNumber>
    </recommendedName>
</protein>
<dbReference type="InterPro" id="IPR001841">
    <property type="entry name" value="Znf_RING"/>
</dbReference>
<dbReference type="InterPro" id="IPR044600">
    <property type="entry name" value="ATL1/ATL16-like"/>
</dbReference>
<feature type="region of interest" description="Disordered" evidence="15">
    <location>
        <begin position="357"/>
        <end position="381"/>
    </location>
</feature>
<keyword evidence="11 16" id="KW-1133">Transmembrane helix</keyword>
<evidence type="ECO:0000256" key="14">
    <source>
        <dbReference type="PROSITE-ProRule" id="PRU00175"/>
    </source>
</evidence>
<name>A0A6P4C8U1_ARADU</name>
<dbReference type="FunFam" id="3.30.40.10:FF:000233">
    <property type="entry name" value="RING-H2 finger protein ATL54"/>
    <property type="match status" value="1"/>
</dbReference>
<dbReference type="GO" id="GO:0008270">
    <property type="term" value="F:zinc ion binding"/>
    <property type="evidence" value="ECO:0007669"/>
    <property type="project" value="UniProtKB-KW"/>
</dbReference>
<evidence type="ECO:0000256" key="6">
    <source>
        <dbReference type="ARBA" id="ARBA00022692"/>
    </source>
</evidence>
<keyword evidence="9" id="KW-0833">Ubl conjugation pathway</keyword>
<evidence type="ECO:0000313" key="19">
    <source>
        <dbReference type="RefSeq" id="XP_015943563.1"/>
    </source>
</evidence>
<dbReference type="PANTHER" id="PTHR46913:SF19">
    <property type="entry name" value="RING-TYPE E3 UBIQUITIN TRANSFERASE"/>
    <property type="match status" value="1"/>
</dbReference>
<evidence type="ECO:0000259" key="17">
    <source>
        <dbReference type="PROSITE" id="PS50089"/>
    </source>
</evidence>
<comment type="catalytic activity">
    <reaction evidence="1">
        <text>S-ubiquitinyl-[E2 ubiquitin-conjugating enzyme]-L-cysteine + [acceptor protein]-L-lysine = [E2 ubiquitin-conjugating enzyme]-L-cysteine + N(6)-ubiquitinyl-[acceptor protein]-L-lysine.</text>
        <dbReference type="EC" id="2.3.2.27"/>
    </reaction>
</comment>
<dbReference type="RefSeq" id="XP_015943563.1">
    <property type="nucleotide sequence ID" value="XM_016088077.3"/>
</dbReference>